<dbReference type="Proteomes" id="UP000054903">
    <property type="component" value="Unassembled WGS sequence"/>
</dbReference>
<dbReference type="STRING" id="1777138.AWB77_01478"/>
<evidence type="ECO:0000313" key="3">
    <source>
        <dbReference type="Proteomes" id="UP000054903"/>
    </source>
</evidence>
<dbReference type="AlphaFoldDB" id="A0A158A811"/>
<sequence>MIQPVHASRIHGYPSQNARRGTSIFPGGIANPQLVGFARRRPKRSDPHELEPTAARAIGGLKDSSFEKVTETRRVIPADGLPVASRSASLPGICRPQTTRVLPSLQDFRTIPRPNCSGGCALVSRPRIAPSASMREQWRRDSVTRAASVIPLCSGYGPVTDVILNSTSLGTPSQRMTLTPLSRSNCPTACVSRVRSWIATGTTHLDGSIVPSLPVCGFTFPFDDQLSYFVSLGFV</sequence>
<evidence type="ECO:0000256" key="1">
    <source>
        <dbReference type="SAM" id="MobiDB-lite"/>
    </source>
</evidence>
<feature type="region of interest" description="Disordered" evidence="1">
    <location>
        <begin position="1"/>
        <end position="25"/>
    </location>
</feature>
<keyword evidence="3" id="KW-1185">Reference proteome</keyword>
<gene>
    <name evidence="2" type="ORF">AWB77_01478</name>
</gene>
<accession>A0A158A811</accession>
<evidence type="ECO:0000313" key="2">
    <source>
        <dbReference type="EMBL" id="SAK53890.1"/>
    </source>
</evidence>
<reference evidence="2" key="1">
    <citation type="submission" date="2016-01" db="EMBL/GenBank/DDBJ databases">
        <authorList>
            <person name="Peeters C."/>
        </authorList>
    </citation>
    <scope>NUCLEOTIDE SEQUENCE</scope>
    <source>
        <strain evidence="2">LMG 29320</strain>
    </source>
</reference>
<proteinExistence type="predicted"/>
<protein>
    <submittedName>
        <fullName evidence="2">Uncharacterized protein</fullName>
    </submittedName>
</protein>
<organism evidence="2 3">
    <name type="scientific">Caballeronia fortuita</name>
    <dbReference type="NCBI Taxonomy" id="1777138"/>
    <lineage>
        <taxon>Bacteria</taxon>
        <taxon>Pseudomonadati</taxon>
        <taxon>Pseudomonadota</taxon>
        <taxon>Betaproteobacteria</taxon>
        <taxon>Burkholderiales</taxon>
        <taxon>Burkholderiaceae</taxon>
        <taxon>Caballeronia</taxon>
    </lineage>
</organism>
<dbReference type="EMBL" id="FCNX02000003">
    <property type="protein sequence ID" value="SAK53890.1"/>
    <property type="molecule type" value="Genomic_DNA"/>
</dbReference>
<comment type="caution">
    <text evidence="2">The sequence shown here is derived from an EMBL/GenBank/DDBJ whole genome shotgun (WGS) entry which is preliminary data.</text>
</comment>
<name>A0A158A811_9BURK</name>